<evidence type="ECO:0000313" key="2">
    <source>
        <dbReference type="EMBL" id="PRO66610.1"/>
    </source>
</evidence>
<proteinExistence type="predicted"/>
<gene>
    <name evidence="2" type="ORF">C6I21_04505</name>
</gene>
<protein>
    <submittedName>
        <fullName evidence="2">Uncharacterized protein</fullName>
    </submittedName>
</protein>
<reference evidence="2 3" key="1">
    <citation type="submission" date="2018-03" db="EMBL/GenBank/DDBJ databases">
        <title>Bacillus urumqiensis sp. nov., a moderately haloalkaliphilic bacterium isolated from a salt lake.</title>
        <authorList>
            <person name="Zhao B."/>
            <person name="Liao Z."/>
        </authorList>
    </citation>
    <scope>NUCLEOTIDE SEQUENCE [LARGE SCALE GENOMIC DNA]</scope>
    <source>
        <strain evidence="2 3">BZ-SZ-XJ18</strain>
    </source>
</reference>
<feature type="region of interest" description="Disordered" evidence="1">
    <location>
        <begin position="87"/>
        <end position="117"/>
    </location>
</feature>
<keyword evidence="3" id="KW-1185">Reference proteome</keyword>
<dbReference type="AlphaFoldDB" id="A0A2P6MJZ5"/>
<feature type="compositionally biased region" description="Basic residues" evidence="1">
    <location>
        <begin position="88"/>
        <end position="101"/>
    </location>
</feature>
<evidence type="ECO:0000256" key="1">
    <source>
        <dbReference type="SAM" id="MobiDB-lite"/>
    </source>
</evidence>
<evidence type="ECO:0000313" key="3">
    <source>
        <dbReference type="Proteomes" id="UP000243650"/>
    </source>
</evidence>
<dbReference type="EMBL" id="PVNS01000003">
    <property type="protein sequence ID" value="PRO66610.1"/>
    <property type="molecule type" value="Genomic_DNA"/>
</dbReference>
<comment type="caution">
    <text evidence="2">The sequence shown here is derived from an EMBL/GenBank/DDBJ whole genome shotgun (WGS) entry which is preliminary data.</text>
</comment>
<accession>A0A2P6MJZ5</accession>
<organism evidence="2 3">
    <name type="scientific">Alkalicoccus urumqiensis</name>
    <name type="common">Bacillus urumqiensis</name>
    <dbReference type="NCBI Taxonomy" id="1548213"/>
    <lineage>
        <taxon>Bacteria</taxon>
        <taxon>Bacillati</taxon>
        <taxon>Bacillota</taxon>
        <taxon>Bacilli</taxon>
        <taxon>Bacillales</taxon>
        <taxon>Bacillaceae</taxon>
        <taxon>Alkalicoccus</taxon>
    </lineage>
</organism>
<dbReference type="Proteomes" id="UP000243650">
    <property type="component" value="Unassembled WGS sequence"/>
</dbReference>
<name>A0A2P6MJZ5_ALKUR</name>
<sequence>MAEWECAGTKWENEAAKLEYYGSKLDNSGGVGTDHSVVGLEETAAGTSVAVVRQNCSVVGLHSRFVSALRLLPAFLRERSITAGRSRMLPHFRSKREKTKPHSLPYARSNDMHKRKM</sequence>